<reference evidence="1" key="1">
    <citation type="submission" date="2022-07" db="EMBL/GenBank/DDBJ databases">
        <title>Phylogenomic reconstructions and comparative analyses of Kickxellomycotina fungi.</title>
        <authorList>
            <person name="Reynolds N.K."/>
            <person name="Stajich J.E."/>
            <person name="Barry K."/>
            <person name="Grigoriev I.V."/>
            <person name="Crous P."/>
            <person name="Smith M.E."/>
        </authorList>
    </citation>
    <scope>NUCLEOTIDE SEQUENCE</scope>
    <source>
        <strain evidence="1">NRRL 5244</strain>
    </source>
</reference>
<dbReference type="Proteomes" id="UP001150603">
    <property type="component" value="Unassembled WGS sequence"/>
</dbReference>
<dbReference type="EMBL" id="JANBPW010000002">
    <property type="protein sequence ID" value="KAJ1951616.1"/>
    <property type="molecule type" value="Genomic_DNA"/>
</dbReference>
<dbReference type="EC" id="3.1.1.31" evidence="1"/>
<proteinExistence type="predicted"/>
<organism evidence="1 2">
    <name type="scientific">Linderina macrospora</name>
    <dbReference type="NCBI Taxonomy" id="4868"/>
    <lineage>
        <taxon>Eukaryota</taxon>
        <taxon>Fungi</taxon>
        <taxon>Fungi incertae sedis</taxon>
        <taxon>Zoopagomycota</taxon>
        <taxon>Kickxellomycotina</taxon>
        <taxon>Kickxellomycetes</taxon>
        <taxon>Kickxellales</taxon>
        <taxon>Kickxellaceae</taxon>
        <taxon>Linderina</taxon>
    </lineage>
</organism>
<name>A0ACC1JHX0_9FUNG</name>
<evidence type="ECO:0000313" key="2">
    <source>
        <dbReference type="Proteomes" id="UP001150603"/>
    </source>
</evidence>
<sequence length="249" mass="26969">MVQVFSFPTSDDVAQALNTYLAQASATAIATTGRFTIAITGGSLPATASKYLKANKAVDFSKWYVFWGDERCVSHDHDDSNYKLVKEQLLDHVNVPAAQVFPINPTLIGNPEEAALDYHHQLASVFGNGGVPEFDCVLLGIGPDGHLCSLFPGFPQVKEADKWVTSIRDSPKPPPSRITLTLPVLNNAKEAVFVVTGSGKSEMFKTIVEDKDTSKPSTLVAPKSGKLYWFVDDAASQHLSAVKPSTFKL</sequence>
<gene>
    <name evidence="1" type="primary">SOL1</name>
    <name evidence="1" type="ORF">FBU59_000021</name>
</gene>
<keyword evidence="2" id="KW-1185">Reference proteome</keyword>
<comment type="caution">
    <text evidence="1">The sequence shown here is derived from an EMBL/GenBank/DDBJ whole genome shotgun (WGS) entry which is preliminary data.</text>
</comment>
<protein>
    <submittedName>
        <fullName evidence="1">Suppressor of los1-1</fullName>
        <ecNumber evidence="1">3.1.1.31</ecNumber>
    </submittedName>
</protein>
<keyword evidence="1" id="KW-0378">Hydrolase</keyword>
<accession>A0ACC1JHX0</accession>
<evidence type="ECO:0000313" key="1">
    <source>
        <dbReference type="EMBL" id="KAJ1951616.1"/>
    </source>
</evidence>